<feature type="compositionally biased region" description="Polar residues" evidence="1">
    <location>
        <begin position="21"/>
        <end position="36"/>
    </location>
</feature>
<feature type="compositionally biased region" description="Basic and acidic residues" evidence="1">
    <location>
        <begin position="415"/>
        <end position="433"/>
    </location>
</feature>
<feature type="compositionally biased region" description="Gly residues" evidence="1">
    <location>
        <begin position="459"/>
        <end position="470"/>
    </location>
</feature>
<feature type="region of interest" description="Disordered" evidence="1">
    <location>
        <begin position="124"/>
        <end position="157"/>
    </location>
</feature>
<feature type="compositionally biased region" description="Basic and acidic residues" evidence="1">
    <location>
        <begin position="588"/>
        <end position="600"/>
    </location>
</feature>
<organism evidence="2 3">
    <name type="scientific">Bimuria novae-zelandiae CBS 107.79</name>
    <dbReference type="NCBI Taxonomy" id="1447943"/>
    <lineage>
        <taxon>Eukaryota</taxon>
        <taxon>Fungi</taxon>
        <taxon>Dikarya</taxon>
        <taxon>Ascomycota</taxon>
        <taxon>Pezizomycotina</taxon>
        <taxon>Dothideomycetes</taxon>
        <taxon>Pleosporomycetidae</taxon>
        <taxon>Pleosporales</taxon>
        <taxon>Massarineae</taxon>
        <taxon>Didymosphaeriaceae</taxon>
        <taxon>Bimuria</taxon>
    </lineage>
</organism>
<name>A0A6A5UPN3_9PLEO</name>
<feature type="region of interest" description="Disordered" evidence="1">
    <location>
        <begin position="709"/>
        <end position="740"/>
    </location>
</feature>
<feature type="compositionally biased region" description="Acidic residues" evidence="1">
    <location>
        <begin position="623"/>
        <end position="634"/>
    </location>
</feature>
<sequence>MADNPKSPPSNLTINAPPPSSTVLNSGFTPRSSSFPDNIDSDDQDVFDPTPAHSPSGPHYDELPPSYDEAQQQALHYARNGILPPSPDHLGVNGLLLEDASPPYEIPAGAEVHAHRATAGEFAREGSRSVPVQHTQNSETVPVGRVGSPPPARNATAPSVDQASQLLNTALQFTRHEPDADARYASRLTRPIAIPQDVTVPGRKGKALARKEEREDARRERCDAHVPGAWPGTSSEALNSAESEKVEEPAQFLRAYAKSLHGHSIRPAEFLDFLDGLNTLCAATGCTPADLVHTSPESPNPNIEIVRSYVNATNEAFFAPRGLKVSLYSFASLLDAVKIPEERGQRAGAVASILDPKSTPVKRAQALHPWVEALELNVSEPSISVVMLREMGERFKSTRTSPHTQNTQDNAQSPENEKTRLEREYAQRDRVAVEDDDPPHSIPGEYPQSNESRRPPFGGRRGPGFGGRGGPWNSFGREGGRGAHGPFGPPVPPDFEALGKSIGKWGEEFGKKMEAWGDQFGKEAAEWANDFSKRASGAGTSTRGSGAAGPSAHRAVGAFSMAGNHPTAEASVARRQETGIYHELSASSRDHVTAELDAHASKKAARKQNDDDDASSLSSDSSSDSDSDSDFDADDENYAIEYSKASLAFSARVREINVTADASRAKGKKAPADVERERALAIEKAARDKAAIEKKIEQKRTKRAVMREFRTQRSNLKREHRQAMRELRRKSKEWNEAKKSYREKKKALRVEKNGVRKQFRDARKVDKGDRRGKLVVGSEYDVGDSVWVVVENL</sequence>
<dbReference type="Proteomes" id="UP000800036">
    <property type="component" value="Unassembled WGS sequence"/>
</dbReference>
<feature type="compositionally biased region" description="Basic and acidic residues" evidence="1">
    <location>
        <begin position="209"/>
        <end position="224"/>
    </location>
</feature>
<dbReference type="InterPro" id="IPR053221">
    <property type="entry name" value="Burnettramic_acid_biosynth"/>
</dbReference>
<dbReference type="OrthoDB" id="3068835at2759"/>
<dbReference type="AlphaFoldDB" id="A0A6A5UPN3"/>
<evidence type="ECO:0000256" key="1">
    <source>
        <dbReference type="SAM" id="MobiDB-lite"/>
    </source>
</evidence>
<dbReference type="EMBL" id="ML976743">
    <property type="protein sequence ID" value="KAF1966644.1"/>
    <property type="molecule type" value="Genomic_DNA"/>
</dbReference>
<dbReference type="PANTHER" id="PTHR38887">
    <property type="entry name" value="CHROMOSOME 21, WHOLE GENOME SHOTGUN SEQUENCE"/>
    <property type="match status" value="1"/>
</dbReference>
<feature type="region of interest" description="Disordered" evidence="1">
    <location>
        <begin position="531"/>
        <end position="634"/>
    </location>
</feature>
<accession>A0A6A5UPN3</accession>
<evidence type="ECO:0000313" key="3">
    <source>
        <dbReference type="Proteomes" id="UP000800036"/>
    </source>
</evidence>
<feature type="compositionally biased region" description="Polar residues" evidence="1">
    <location>
        <begin position="130"/>
        <end position="140"/>
    </location>
</feature>
<feature type="region of interest" description="Disordered" evidence="1">
    <location>
        <begin position="1"/>
        <end position="95"/>
    </location>
</feature>
<reference evidence="2" key="1">
    <citation type="journal article" date="2020" name="Stud. Mycol.">
        <title>101 Dothideomycetes genomes: a test case for predicting lifestyles and emergence of pathogens.</title>
        <authorList>
            <person name="Haridas S."/>
            <person name="Albert R."/>
            <person name="Binder M."/>
            <person name="Bloem J."/>
            <person name="Labutti K."/>
            <person name="Salamov A."/>
            <person name="Andreopoulos B."/>
            <person name="Baker S."/>
            <person name="Barry K."/>
            <person name="Bills G."/>
            <person name="Bluhm B."/>
            <person name="Cannon C."/>
            <person name="Castanera R."/>
            <person name="Culley D."/>
            <person name="Daum C."/>
            <person name="Ezra D."/>
            <person name="Gonzalez J."/>
            <person name="Henrissat B."/>
            <person name="Kuo A."/>
            <person name="Liang C."/>
            <person name="Lipzen A."/>
            <person name="Lutzoni F."/>
            <person name="Magnuson J."/>
            <person name="Mondo S."/>
            <person name="Nolan M."/>
            <person name="Ohm R."/>
            <person name="Pangilinan J."/>
            <person name="Park H.-J."/>
            <person name="Ramirez L."/>
            <person name="Alfaro M."/>
            <person name="Sun H."/>
            <person name="Tritt A."/>
            <person name="Yoshinaga Y."/>
            <person name="Zwiers L.-H."/>
            <person name="Turgeon B."/>
            <person name="Goodwin S."/>
            <person name="Spatafora J."/>
            <person name="Crous P."/>
            <person name="Grigoriev I."/>
        </authorList>
    </citation>
    <scope>NUCLEOTIDE SEQUENCE</scope>
    <source>
        <strain evidence="2">CBS 107.79</strain>
    </source>
</reference>
<feature type="region of interest" description="Disordered" evidence="1">
    <location>
        <begin position="396"/>
        <end position="490"/>
    </location>
</feature>
<keyword evidence="3" id="KW-1185">Reference proteome</keyword>
<gene>
    <name evidence="2" type="ORF">BU23DRAFT_560057</name>
</gene>
<proteinExistence type="predicted"/>
<feature type="compositionally biased region" description="Low complexity" evidence="1">
    <location>
        <begin position="534"/>
        <end position="552"/>
    </location>
</feature>
<feature type="compositionally biased region" description="Polar residues" evidence="1">
    <location>
        <begin position="398"/>
        <end position="414"/>
    </location>
</feature>
<feature type="region of interest" description="Disordered" evidence="1">
    <location>
        <begin position="201"/>
        <end position="236"/>
    </location>
</feature>
<dbReference type="PANTHER" id="PTHR38887:SF1">
    <property type="entry name" value="RAS MODIFICATION PROTEIN ERF4"/>
    <property type="match status" value="1"/>
</dbReference>
<evidence type="ECO:0000313" key="2">
    <source>
        <dbReference type="EMBL" id="KAF1966644.1"/>
    </source>
</evidence>
<protein>
    <submittedName>
        <fullName evidence="2">Uncharacterized protein</fullName>
    </submittedName>
</protein>
<feature type="compositionally biased region" description="Basic and acidic residues" evidence="1">
    <location>
        <begin position="721"/>
        <end position="740"/>
    </location>
</feature>